<name>A0A9P6T633_9BASI</name>
<accession>A0A9P6T633</accession>
<organism evidence="1 2">
    <name type="scientific">Cronartium quercuum f. sp. fusiforme G11</name>
    <dbReference type="NCBI Taxonomy" id="708437"/>
    <lineage>
        <taxon>Eukaryota</taxon>
        <taxon>Fungi</taxon>
        <taxon>Dikarya</taxon>
        <taxon>Basidiomycota</taxon>
        <taxon>Pucciniomycotina</taxon>
        <taxon>Pucciniomycetes</taxon>
        <taxon>Pucciniales</taxon>
        <taxon>Coleosporiaceae</taxon>
        <taxon>Cronartium</taxon>
    </lineage>
</organism>
<dbReference type="Proteomes" id="UP000886653">
    <property type="component" value="Unassembled WGS sequence"/>
</dbReference>
<gene>
    <name evidence="1" type="ORF">CROQUDRAFT_664956</name>
</gene>
<dbReference type="EMBL" id="MU167432">
    <property type="protein sequence ID" value="KAG0140587.1"/>
    <property type="molecule type" value="Genomic_DNA"/>
</dbReference>
<evidence type="ECO:0000313" key="1">
    <source>
        <dbReference type="EMBL" id="KAG0140587.1"/>
    </source>
</evidence>
<proteinExistence type="predicted"/>
<evidence type="ECO:0000313" key="2">
    <source>
        <dbReference type="Proteomes" id="UP000886653"/>
    </source>
</evidence>
<reference evidence="1" key="1">
    <citation type="submission" date="2013-11" db="EMBL/GenBank/DDBJ databases">
        <title>Genome sequence of the fusiform rust pathogen reveals effectors for host alternation and coevolution with pine.</title>
        <authorList>
            <consortium name="DOE Joint Genome Institute"/>
            <person name="Smith K."/>
            <person name="Pendleton A."/>
            <person name="Kubisiak T."/>
            <person name="Anderson C."/>
            <person name="Salamov A."/>
            <person name="Aerts A."/>
            <person name="Riley R."/>
            <person name="Clum A."/>
            <person name="Lindquist E."/>
            <person name="Ence D."/>
            <person name="Campbell M."/>
            <person name="Kronenberg Z."/>
            <person name="Feau N."/>
            <person name="Dhillon B."/>
            <person name="Hamelin R."/>
            <person name="Burleigh J."/>
            <person name="Smith J."/>
            <person name="Yandell M."/>
            <person name="Nelson C."/>
            <person name="Grigoriev I."/>
            <person name="Davis J."/>
        </authorList>
    </citation>
    <scope>NUCLEOTIDE SEQUENCE</scope>
    <source>
        <strain evidence="1">G11</strain>
    </source>
</reference>
<sequence length="76" mass="8767">MTKNSLENGLKLYNNLSGIQEKLREQLHISQVQFPIKRRQYLTTPATDSWKSLQKVEKGRASIIFQLRSGHIALKS</sequence>
<keyword evidence="2" id="KW-1185">Reference proteome</keyword>
<dbReference type="AlphaFoldDB" id="A0A9P6T633"/>
<protein>
    <submittedName>
        <fullName evidence="1">Uncharacterized protein</fullName>
    </submittedName>
</protein>
<comment type="caution">
    <text evidence="1">The sequence shown here is derived from an EMBL/GenBank/DDBJ whole genome shotgun (WGS) entry which is preliminary data.</text>
</comment>